<evidence type="ECO:0000313" key="2">
    <source>
        <dbReference type="EMBL" id="QGA24882.1"/>
    </source>
</evidence>
<evidence type="ECO:0000256" key="1">
    <source>
        <dbReference type="SAM" id="MobiDB-lite"/>
    </source>
</evidence>
<name>A0A5Q0QB96_9SPHI</name>
<evidence type="ECO:0000313" key="3">
    <source>
        <dbReference type="Proteomes" id="UP000326921"/>
    </source>
</evidence>
<dbReference type="AlphaFoldDB" id="A0A5Q0QB96"/>
<dbReference type="RefSeq" id="WP_153509205.1">
    <property type="nucleotide sequence ID" value="NZ_CP045652.1"/>
</dbReference>
<proteinExistence type="predicted"/>
<organism evidence="2 3">
    <name type="scientific">Sphingobacterium zhuxiongii</name>
    <dbReference type="NCBI Taxonomy" id="2662364"/>
    <lineage>
        <taxon>Bacteria</taxon>
        <taxon>Pseudomonadati</taxon>
        <taxon>Bacteroidota</taxon>
        <taxon>Sphingobacteriia</taxon>
        <taxon>Sphingobacteriales</taxon>
        <taxon>Sphingobacteriaceae</taxon>
        <taxon>Sphingobacterium</taxon>
    </lineage>
</organism>
<keyword evidence="3" id="KW-1185">Reference proteome</keyword>
<feature type="compositionally biased region" description="Basic and acidic residues" evidence="1">
    <location>
        <begin position="56"/>
        <end position="75"/>
    </location>
</feature>
<gene>
    <name evidence="2" type="ORF">GFH32_00420</name>
</gene>
<evidence type="ECO:0008006" key="4">
    <source>
        <dbReference type="Google" id="ProtNLM"/>
    </source>
</evidence>
<reference evidence="2 3" key="1">
    <citation type="submission" date="2019-10" db="EMBL/GenBank/DDBJ databases">
        <authorList>
            <person name="Dong K."/>
        </authorList>
    </citation>
    <scope>NUCLEOTIDE SEQUENCE [LARGE SCALE GENOMIC DNA]</scope>
    <source>
        <strain evidence="3">dk4302</strain>
    </source>
</reference>
<feature type="region of interest" description="Disordered" evidence="1">
    <location>
        <begin position="20"/>
        <end position="75"/>
    </location>
</feature>
<protein>
    <recommendedName>
        <fullName evidence="4">Lipoprotein</fullName>
    </recommendedName>
</protein>
<sequence length="75" mass="8236">MKTNYFFAIGISAFLLTGCGQSKKEKTGGPGPVTESDKTRYNINPNDEVRYGTPDTVRKDSTKGDTVTDVKDYPL</sequence>
<dbReference type="Proteomes" id="UP000326921">
    <property type="component" value="Chromosome"/>
</dbReference>
<dbReference type="PROSITE" id="PS51257">
    <property type="entry name" value="PROKAR_LIPOPROTEIN"/>
    <property type="match status" value="1"/>
</dbReference>
<dbReference type="EMBL" id="CP045652">
    <property type="protein sequence ID" value="QGA24882.1"/>
    <property type="molecule type" value="Genomic_DNA"/>
</dbReference>
<dbReference type="KEGG" id="sphe:GFH32_00420"/>
<accession>A0A5Q0QB96</accession>